<evidence type="ECO:0000256" key="1">
    <source>
        <dbReference type="ARBA" id="ARBA00012452"/>
    </source>
</evidence>
<feature type="domain" description="GST C-terminal" evidence="5">
    <location>
        <begin position="84"/>
        <end position="206"/>
    </location>
</feature>
<feature type="domain" description="GST N-terminal" evidence="4">
    <location>
        <begin position="2"/>
        <end position="80"/>
    </location>
</feature>
<dbReference type="SUPFAM" id="SSF52833">
    <property type="entry name" value="Thioredoxin-like"/>
    <property type="match status" value="1"/>
</dbReference>
<proteinExistence type="predicted"/>
<evidence type="ECO:0000313" key="7">
    <source>
        <dbReference type="Proteomes" id="UP000015559"/>
    </source>
</evidence>
<dbReference type="PANTHER" id="PTHR43968:SF6">
    <property type="entry name" value="GLUTATHIONE S-TRANSFERASE OMEGA"/>
    <property type="match status" value="1"/>
</dbReference>
<dbReference type="InterPro" id="IPR036282">
    <property type="entry name" value="Glutathione-S-Trfase_C_sf"/>
</dbReference>
<dbReference type="InterPro" id="IPR050983">
    <property type="entry name" value="GST_Omega/HSP26"/>
</dbReference>
<accession>S6B2E5</accession>
<dbReference type="SFLD" id="SFLDG01152">
    <property type="entry name" value="Main.3:_Omega-_and_Tau-like"/>
    <property type="match status" value="1"/>
</dbReference>
<name>S6B2E5_SULDS</name>
<comment type="catalytic activity">
    <reaction evidence="3">
        <text>RX + glutathione = an S-substituted glutathione + a halide anion + H(+)</text>
        <dbReference type="Rhea" id="RHEA:16437"/>
        <dbReference type="ChEBI" id="CHEBI:15378"/>
        <dbReference type="ChEBI" id="CHEBI:16042"/>
        <dbReference type="ChEBI" id="CHEBI:17792"/>
        <dbReference type="ChEBI" id="CHEBI:57925"/>
        <dbReference type="ChEBI" id="CHEBI:90779"/>
        <dbReference type="EC" id="2.5.1.18"/>
    </reaction>
</comment>
<dbReference type="eggNOG" id="COG0625">
    <property type="taxonomic scope" value="Bacteria"/>
</dbReference>
<organism evidence="6 7">
    <name type="scientific">Sulfuricella denitrificans (strain DSM 22764 / NBRC 105220 / skB26)</name>
    <dbReference type="NCBI Taxonomy" id="1163617"/>
    <lineage>
        <taxon>Bacteria</taxon>
        <taxon>Pseudomonadati</taxon>
        <taxon>Pseudomonadota</taxon>
        <taxon>Betaproteobacteria</taxon>
        <taxon>Nitrosomonadales</taxon>
        <taxon>Sulfuricellaceae</taxon>
        <taxon>Sulfuricella</taxon>
    </lineage>
</organism>
<dbReference type="Pfam" id="PF13409">
    <property type="entry name" value="GST_N_2"/>
    <property type="match status" value="1"/>
</dbReference>
<dbReference type="KEGG" id="sdr:SCD_n00998"/>
<dbReference type="SUPFAM" id="SSF47616">
    <property type="entry name" value="GST C-terminal domain-like"/>
    <property type="match status" value="1"/>
</dbReference>
<evidence type="ECO:0000313" key="6">
    <source>
        <dbReference type="EMBL" id="BAN34837.1"/>
    </source>
</evidence>
<dbReference type="InterPro" id="IPR045073">
    <property type="entry name" value="Omega/Tau-like"/>
</dbReference>
<protein>
    <recommendedName>
        <fullName evidence="1">glutathione transferase</fullName>
        <ecNumber evidence="1">2.5.1.18</ecNumber>
    </recommendedName>
</protein>
<keyword evidence="7" id="KW-1185">Reference proteome</keyword>
<evidence type="ECO:0000256" key="2">
    <source>
        <dbReference type="ARBA" id="ARBA00022679"/>
    </source>
</evidence>
<sequence length="222" mass="25426">MPKLHLVSHEICPYAQRAAIALIEKNAPYERTNIDFNNKPDWFGKISPLGKVPLLQVDDEVIFESAVICEYLDETIAPRLHPEDPLKRAQHRAWIEFGSVLLGTIWEFNTTKDAEVFEEKRKELQSRFEMIENVLQEGPYFAGKNFSLVDAAFGPIFRYFDVYDGIADFGVFANTPKVRAWRQALAMRPSVRNAVAADYPQKLMNFIKSRDSELARRMAAVA</sequence>
<dbReference type="InterPro" id="IPR004046">
    <property type="entry name" value="GST_C"/>
</dbReference>
<dbReference type="Proteomes" id="UP000015559">
    <property type="component" value="Chromosome"/>
</dbReference>
<dbReference type="EMBL" id="AP013066">
    <property type="protein sequence ID" value="BAN34837.1"/>
    <property type="molecule type" value="Genomic_DNA"/>
</dbReference>
<dbReference type="OrthoDB" id="9813092at2"/>
<dbReference type="Gene3D" id="1.20.1050.10">
    <property type="match status" value="1"/>
</dbReference>
<dbReference type="InterPro" id="IPR036249">
    <property type="entry name" value="Thioredoxin-like_sf"/>
</dbReference>
<dbReference type="STRING" id="1163617.SCD_n00998"/>
<dbReference type="AlphaFoldDB" id="S6B2E5"/>
<reference evidence="6 7" key="1">
    <citation type="journal article" date="2012" name="Appl. Environ. Microbiol.">
        <title>Draft genome sequence of a psychrotolerant sulfur-oxidizing bacterium, Sulfuricella denitrificans skB26, and proteomic insights into cold adaptation.</title>
        <authorList>
            <person name="Watanabe T."/>
            <person name="Kojima H."/>
            <person name="Fukui M."/>
        </authorList>
    </citation>
    <scope>NUCLEOTIDE SEQUENCE [LARGE SCALE GENOMIC DNA]</scope>
    <source>
        <strain evidence="7">skB26</strain>
    </source>
</reference>
<dbReference type="PROSITE" id="PS50404">
    <property type="entry name" value="GST_NTER"/>
    <property type="match status" value="1"/>
</dbReference>
<evidence type="ECO:0000256" key="3">
    <source>
        <dbReference type="ARBA" id="ARBA00047960"/>
    </source>
</evidence>
<dbReference type="FunFam" id="3.40.30.10:FF:000123">
    <property type="entry name" value="Glutathione transferase o1"/>
    <property type="match status" value="1"/>
</dbReference>
<dbReference type="InterPro" id="IPR010987">
    <property type="entry name" value="Glutathione-S-Trfase_C-like"/>
</dbReference>
<dbReference type="SFLD" id="SFLDG00358">
    <property type="entry name" value="Main_(cytGST)"/>
    <property type="match status" value="1"/>
</dbReference>
<dbReference type="Gene3D" id="3.40.30.10">
    <property type="entry name" value="Glutaredoxin"/>
    <property type="match status" value="1"/>
</dbReference>
<dbReference type="GO" id="GO:0005737">
    <property type="term" value="C:cytoplasm"/>
    <property type="evidence" value="ECO:0007669"/>
    <property type="project" value="TreeGrafter"/>
</dbReference>
<dbReference type="GO" id="GO:0004364">
    <property type="term" value="F:glutathione transferase activity"/>
    <property type="evidence" value="ECO:0007669"/>
    <property type="project" value="UniProtKB-EC"/>
</dbReference>
<dbReference type="InterPro" id="IPR040079">
    <property type="entry name" value="Glutathione_S-Trfase"/>
</dbReference>
<keyword evidence="2 6" id="KW-0808">Transferase</keyword>
<dbReference type="SFLD" id="SFLDS00019">
    <property type="entry name" value="Glutathione_Transferase_(cytos"/>
    <property type="match status" value="1"/>
</dbReference>
<dbReference type="RefSeq" id="WP_009206214.1">
    <property type="nucleotide sequence ID" value="NC_022357.1"/>
</dbReference>
<evidence type="ECO:0000259" key="4">
    <source>
        <dbReference type="PROSITE" id="PS50404"/>
    </source>
</evidence>
<dbReference type="InterPro" id="IPR004045">
    <property type="entry name" value="Glutathione_S-Trfase_N"/>
</dbReference>
<dbReference type="PANTHER" id="PTHR43968">
    <property type="match status" value="1"/>
</dbReference>
<evidence type="ECO:0000259" key="5">
    <source>
        <dbReference type="PROSITE" id="PS50405"/>
    </source>
</evidence>
<dbReference type="PROSITE" id="PS50405">
    <property type="entry name" value="GST_CTER"/>
    <property type="match status" value="1"/>
</dbReference>
<dbReference type="Pfam" id="PF00043">
    <property type="entry name" value="GST_C"/>
    <property type="match status" value="1"/>
</dbReference>
<gene>
    <name evidence="6" type="ORF">SCD_n00998</name>
</gene>
<dbReference type="EC" id="2.5.1.18" evidence="1"/>
<dbReference type="CDD" id="cd00299">
    <property type="entry name" value="GST_C_family"/>
    <property type="match status" value="1"/>
</dbReference>
<dbReference type="HOGENOM" id="CLU_011226_9_3_4"/>